<dbReference type="SUPFAM" id="SSF52467">
    <property type="entry name" value="DHS-like NAD/FAD-binding domain"/>
    <property type="match status" value="1"/>
</dbReference>
<dbReference type="InterPro" id="IPR014731">
    <property type="entry name" value="ETF_asu_C"/>
</dbReference>
<dbReference type="PANTHER" id="PTHR43153:SF1">
    <property type="entry name" value="ELECTRON TRANSFER FLAVOPROTEIN SUBUNIT ALPHA, MITOCHONDRIAL"/>
    <property type="match status" value="1"/>
</dbReference>
<organism evidence="4 5">
    <name type="scientific">Clostridium moutaii</name>
    <dbReference type="NCBI Taxonomy" id="3240932"/>
    <lineage>
        <taxon>Bacteria</taxon>
        <taxon>Bacillati</taxon>
        <taxon>Bacillota</taxon>
        <taxon>Clostridia</taxon>
        <taxon>Eubacteriales</taxon>
        <taxon>Clostridiaceae</taxon>
        <taxon>Clostridium</taxon>
    </lineage>
</organism>
<dbReference type="Proteomes" id="UP001564657">
    <property type="component" value="Unassembled WGS sequence"/>
</dbReference>
<gene>
    <name evidence="4" type="ORF">AB8U03_07110</name>
</gene>
<protein>
    <submittedName>
        <fullName evidence="4">Electron transfer flavoprotein subunit alpha/FixB family protein</fullName>
    </submittedName>
</protein>
<comment type="similarity">
    <text evidence="1">Belongs to the ETF alpha-subunit/FixB family.</text>
</comment>
<comment type="caution">
    <text evidence="4">The sequence shown here is derived from an EMBL/GenBank/DDBJ whole genome shotgun (WGS) entry which is preliminary data.</text>
</comment>
<sequence length="405" mass="44547">MGKLVINKDKLTPSVIEELVGICPFGAMENKNGGLEINAACKMCKLCVKKGPEGVVQFIEDKVEEIDKSLWRGISVYVDHVGGNIHPVTYELIGKARELAAKINHPVYAVFVGYNIKDKAEELLHYGVDEVFVYDYEDLKDFRIEPYTAALEDFINKVKPSTLLVGATTVGRSLAPRVAARFRTGLTADCTVLDMKENTDLVQIRPAFGGNIMAQILNPNHRPQLATVRYKVMDAPERSENTSGKINIQHLDKTKFKSGIKVLRVTKKEIEEEISEADVIVAAGRGVKSEKDLAMIKELADLLGGQVATTRPLIEAGWIDAKRQIGLSGRTVKPKLIITCGISGSVQFVAGMNNSDLIIAINKDPKATIFDVAHYGIVGDIYEIIPKLIENIKSEKGLKGLYELV</sequence>
<dbReference type="SMART" id="SM00893">
    <property type="entry name" value="ETF"/>
    <property type="match status" value="1"/>
</dbReference>
<dbReference type="PANTHER" id="PTHR43153">
    <property type="entry name" value="ELECTRON TRANSFER FLAVOPROTEIN ALPHA"/>
    <property type="match status" value="1"/>
</dbReference>
<evidence type="ECO:0000313" key="4">
    <source>
        <dbReference type="EMBL" id="MEY7999967.1"/>
    </source>
</evidence>
<dbReference type="Gene3D" id="3.40.50.620">
    <property type="entry name" value="HUPs"/>
    <property type="match status" value="1"/>
</dbReference>
<accession>A0ABV4BPJ2</accession>
<evidence type="ECO:0000256" key="2">
    <source>
        <dbReference type="ARBA" id="ARBA00022630"/>
    </source>
</evidence>
<dbReference type="SUPFAM" id="SSF52402">
    <property type="entry name" value="Adenine nucleotide alpha hydrolases-like"/>
    <property type="match status" value="1"/>
</dbReference>
<dbReference type="RefSeq" id="WP_369703856.1">
    <property type="nucleotide sequence ID" value="NZ_JBGEWD010000005.1"/>
</dbReference>
<evidence type="ECO:0000259" key="3">
    <source>
        <dbReference type="SMART" id="SM00893"/>
    </source>
</evidence>
<evidence type="ECO:0000313" key="5">
    <source>
        <dbReference type="Proteomes" id="UP001564657"/>
    </source>
</evidence>
<feature type="domain" description="Electron transfer flavoprotein alpha/beta-subunit N-terminal" evidence="3">
    <location>
        <begin position="74"/>
        <end position="262"/>
    </location>
</feature>
<name>A0ABV4BPJ2_9CLOT</name>
<dbReference type="EMBL" id="JBGEWD010000005">
    <property type="protein sequence ID" value="MEY7999967.1"/>
    <property type="molecule type" value="Genomic_DNA"/>
</dbReference>
<keyword evidence="5" id="KW-1185">Reference proteome</keyword>
<dbReference type="InterPro" id="IPR001308">
    <property type="entry name" value="ETF_a/FixB"/>
</dbReference>
<dbReference type="InterPro" id="IPR029035">
    <property type="entry name" value="DHS-like_NAD/FAD-binding_dom"/>
</dbReference>
<dbReference type="Gene3D" id="3.40.50.1220">
    <property type="entry name" value="TPP-binding domain"/>
    <property type="match status" value="1"/>
</dbReference>
<dbReference type="Pfam" id="PF00766">
    <property type="entry name" value="ETF_alpha"/>
    <property type="match status" value="1"/>
</dbReference>
<proteinExistence type="inferred from homology"/>
<dbReference type="InterPro" id="IPR014730">
    <property type="entry name" value="ETF_a/b_N"/>
</dbReference>
<dbReference type="CDD" id="cd01715">
    <property type="entry name" value="ETF_alpha"/>
    <property type="match status" value="1"/>
</dbReference>
<reference evidence="4 5" key="1">
    <citation type="submission" date="2024-08" db="EMBL/GenBank/DDBJ databases">
        <title>Clostridium lapicellarii sp. nov., and Clostridium renhuaiense sp. nov., two species isolated from the mud in a fermentation cellar used for producing sauce-flavour Chinese liquors.</title>
        <authorList>
            <person name="Yang F."/>
            <person name="Wang H."/>
            <person name="Chen L.Q."/>
            <person name="Zhou N."/>
            <person name="Lu J.J."/>
            <person name="Pu X.X."/>
            <person name="Wan B."/>
            <person name="Wang L."/>
            <person name="Liu S.J."/>
        </authorList>
    </citation>
    <scope>NUCLEOTIDE SEQUENCE [LARGE SCALE GENOMIC DNA]</scope>
    <source>
        <strain evidence="4 5">MT-5</strain>
    </source>
</reference>
<dbReference type="InterPro" id="IPR033947">
    <property type="entry name" value="ETF_alpha_N"/>
</dbReference>
<dbReference type="Pfam" id="PF01012">
    <property type="entry name" value="ETF"/>
    <property type="match status" value="1"/>
</dbReference>
<evidence type="ECO:0000256" key="1">
    <source>
        <dbReference type="ARBA" id="ARBA00005817"/>
    </source>
</evidence>
<dbReference type="InterPro" id="IPR014729">
    <property type="entry name" value="Rossmann-like_a/b/a_fold"/>
</dbReference>
<keyword evidence="2" id="KW-0285">Flavoprotein</keyword>